<protein>
    <submittedName>
        <fullName evidence="1">Uncharacterized protein</fullName>
    </submittedName>
</protein>
<gene>
    <name evidence="1" type="ORF">D9613_010149</name>
</gene>
<name>A0A8H4VST5_9AGAR</name>
<comment type="caution">
    <text evidence="1">The sequence shown here is derived from an EMBL/GenBank/DDBJ whole genome shotgun (WGS) entry which is preliminary data.</text>
</comment>
<reference evidence="1 2" key="1">
    <citation type="submission" date="2019-12" db="EMBL/GenBank/DDBJ databases">
        <authorList>
            <person name="Floudas D."/>
            <person name="Bentzer J."/>
            <person name="Ahren D."/>
            <person name="Johansson T."/>
            <person name="Persson P."/>
            <person name="Tunlid A."/>
        </authorList>
    </citation>
    <scope>NUCLEOTIDE SEQUENCE [LARGE SCALE GENOMIC DNA]</scope>
    <source>
        <strain evidence="1 2">CBS 102.39</strain>
    </source>
</reference>
<evidence type="ECO:0000313" key="1">
    <source>
        <dbReference type="EMBL" id="KAF4618704.1"/>
    </source>
</evidence>
<dbReference type="AlphaFoldDB" id="A0A8H4VST5"/>
<dbReference type="EMBL" id="JAACJL010000017">
    <property type="protein sequence ID" value="KAF4618704.1"/>
    <property type="molecule type" value="Genomic_DNA"/>
</dbReference>
<keyword evidence="2" id="KW-1185">Reference proteome</keyword>
<sequence>MSERVHALPVELIYKVRFRFLFLCRLIDCSVGQVDRGAVTFFLHLLPTSLVFLFASVDKASIPILLLVCKSSYAWLVPILYHSIEFTTSDQISKFLHSLDTDAGPLDSPFPFVRNLYIGETPSNVGDLSYASTNWSVTTLSRLLWMSRSLERLTIINLDQNEWHKLDHTIPSSVEYLTMGPVHGSFRPQDMKQKLSLKHFTSISTYMRDDEIQDIICYPSMRTFRRILEASTMAPQWAVEQVGCISQSKHLDNMEILLFGRHEYTVLVAEVIQEQLKSITQDPRAIITRDGRTWNAIVYGEYQRSKFAFQRLLVE</sequence>
<evidence type="ECO:0000313" key="2">
    <source>
        <dbReference type="Proteomes" id="UP000521872"/>
    </source>
</evidence>
<proteinExistence type="predicted"/>
<organism evidence="1 2">
    <name type="scientific">Agrocybe pediades</name>
    <dbReference type="NCBI Taxonomy" id="84607"/>
    <lineage>
        <taxon>Eukaryota</taxon>
        <taxon>Fungi</taxon>
        <taxon>Dikarya</taxon>
        <taxon>Basidiomycota</taxon>
        <taxon>Agaricomycotina</taxon>
        <taxon>Agaricomycetes</taxon>
        <taxon>Agaricomycetidae</taxon>
        <taxon>Agaricales</taxon>
        <taxon>Agaricineae</taxon>
        <taxon>Strophariaceae</taxon>
        <taxon>Agrocybe</taxon>
    </lineage>
</organism>
<dbReference type="Proteomes" id="UP000521872">
    <property type="component" value="Unassembled WGS sequence"/>
</dbReference>
<accession>A0A8H4VST5</accession>